<keyword evidence="12" id="KW-1185">Reference proteome</keyword>
<name>A0A0B3Y1B6_9ALTE</name>
<dbReference type="PANTHER" id="PTHR43547:SF2">
    <property type="entry name" value="HYBRID SIGNAL TRANSDUCTION HISTIDINE KINASE C"/>
    <property type="match status" value="1"/>
</dbReference>
<dbReference type="GO" id="GO:0003700">
    <property type="term" value="F:DNA-binding transcription factor activity"/>
    <property type="evidence" value="ECO:0007669"/>
    <property type="project" value="InterPro"/>
</dbReference>
<dbReference type="PRINTS" id="PR00344">
    <property type="entry name" value="BCTRLSENSOR"/>
</dbReference>
<dbReference type="SUPFAM" id="SSF63829">
    <property type="entry name" value="Calcium-dependent phosphotriesterase"/>
    <property type="match status" value="1"/>
</dbReference>
<dbReference type="PANTHER" id="PTHR43547">
    <property type="entry name" value="TWO-COMPONENT HISTIDINE KINASE"/>
    <property type="match status" value="1"/>
</dbReference>
<dbReference type="EMBL" id="JWLW01000006">
    <property type="protein sequence ID" value="KHT55750.1"/>
    <property type="molecule type" value="Genomic_DNA"/>
</dbReference>
<dbReference type="AlphaFoldDB" id="A0A0B3Y1B6"/>
<reference evidence="11 12" key="1">
    <citation type="submission" date="2014-12" db="EMBL/GenBank/DDBJ databases">
        <title>Genome sequencing of Alteromonas marina AD001.</title>
        <authorList>
            <person name="Adrian T.G.S."/>
            <person name="Chan K.G."/>
        </authorList>
    </citation>
    <scope>NUCLEOTIDE SEQUENCE [LARGE SCALE GENOMIC DNA]</scope>
    <source>
        <strain evidence="11 12">AD001</strain>
    </source>
</reference>
<keyword evidence="5" id="KW-0238">DNA-binding</keyword>
<keyword evidence="6" id="KW-0804">Transcription</keyword>
<dbReference type="GO" id="GO:0043565">
    <property type="term" value="F:sequence-specific DNA binding"/>
    <property type="evidence" value="ECO:0007669"/>
    <property type="project" value="InterPro"/>
</dbReference>
<dbReference type="SUPFAM" id="SSF55874">
    <property type="entry name" value="ATPase domain of HSP90 chaperone/DNA topoisomerase II/histidine kinase"/>
    <property type="match status" value="1"/>
</dbReference>
<evidence type="ECO:0000256" key="2">
    <source>
        <dbReference type="ARBA" id="ARBA00012438"/>
    </source>
</evidence>
<protein>
    <recommendedName>
        <fullName evidence="2">histidine kinase</fullName>
        <ecNumber evidence="2">2.7.13.3</ecNumber>
    </recommendedName>
</protein>
<evidence type="ECO:0000256" key="3">
    <source>
        <dbReference type="ARBA" id="ARBA00022553"/>
    </source>
</evidence>
<dbReference type="InterPro" id="IPR036097">
    <property type="entry name" value="HisK_dim/P_sf"/>
</dbReference>
<dbReference type="InterPro" id="IPR005467">
    <property type="entry name" value="His_kinase_dom"/>
</dbReference>
<comment type="catalytic activity">
    <reaction evidence="1">
        <text>ATP + protein L-histidine = ADP + protein N-phospho-L-histidine.</text>
        <dbReference type="EC" id="2.7.13.3"/>
    </reaction>
</comment>
<keyword evidence="11" id="KW-0418">Kinase</keyword>
<dbReference type="InterPro" id="IPR036890">
    <property type="entry name" value="HATPase_C_sf"/>
</dbReference>
<gene>
    <name evidence="11" type="ORF">RJ41_03845</name>
</gene>
<keyword evidence="3 7" id="KW-0597">Phosphoprotein</keyword>
<dbReference type="Proteomes" id="UP000031197">
    <property type="component" value="Unassembled WGS sequence"/>
</dbReference>
<dbReference type="InterPro" id="IPR018060">
    <property type="entry name" value="HTH_AraC"/>
</dbReference>
<dbReference type="GO" id="GO:0000155">
    <property type="term" value="F:phosphorelay sensor kinase activity"/>
    <property type="evidence" value="ECO:0007669"/>
    <property type="project" value="InterPro"/>
</dbReference>
<dbReference type="PROSITE" id="PS50110">
    <property type="entry name" value="RESPONSE_REGULATORY"/>
    <property type="match status" value="1"/>
</dbReference>
<dbReference type="SUPFAM" id="SSF47384">
    <property type="entry name" value="Homodimeric domain of signal transducing histidine kinase"/>
    <property type="match status" value="1"/>
</dbReference>
<dbReference type="SMART" id="SM00387">
    <property type="entry name" value="HATPase_c"/>
    <property type="match status" value="1"/>
</dbReference>
<dbReference type="RefSeq" id="WP_039217185.1">
    <property type="nucleotide sequence ID" value="NZ_JWLW01000006.1"/>
</dbReference>
<evidence type="ECO:0000259" key="9">
    <source>
        <dbReference type="PROSITE" id="PS50109"/>
    </source>
</evidence>
<dbReference type="PROSITE" id="PS01124">
    <property type="entry name" value="HTH_ARAC_FAMILY_2"/>
    <property type="match status" value="1"/>
</dbReference>
<dbReference type="SMART" id="SM00342">
    <property type="entry name" value="HTH_ARAC"/>
    <property type="match status" value="1"/>
</dbReference>
<dbReference type="InterPro" id="IPR003594">
    <property type="entry name" value="HATPase_dom"/>
</dbReference>
<dbReference type="Gene3D" id="3.30.565.10">
    <property type="entry name" value="Histidine kinase-like ATPase, C-terminal domain"/>
    <property type="match status" value="1"/>
</dbReference>
<feature type="modified residue" description="4-aspartylphosphate" evidence="7">
    <location>
        <position position="1071"/>
    </location>
</feature>
<evidence type="ECO:0000313" key="12">
    <source>
        <dbReference type="Proteomes" id="UP000031197"/>
    </source>
</evidence>
<dbReference type="Gene3D" id="1.10.10.60">
    <property type="entry name" value="Homeodomain-like"/>
    <property type="match status" value="1"/>
</dbReference>
<keyword evidence="11" id="KW-0808">Transferase</keyword>
<evidence type="ECO:0000259" key="8">
    <source>
        <dbReference type="PROSITE" id="PS01124"/>
    </source>
</evidence>
<dbReference type="InterPro" id="IPR011006">
    <property type="entry name" value="CheY-like_superfamily"/>
</dbReference>
<dbReference type="InterPro" id="IPR013783">
    <property type="entry name" value="Ig-like_fold"/>
</dbReference>
<sequence length="1280" mass="145051">MFTETVYQFRLKIHACVSILLFCLLIIPKLSQAIGINLEGVTSFDGIPSGVIRDLEVSDKVVYVAAENGVFEVIGNESEKLEFNTFDQATGIISDIHMNDSDLWIVEYGVGVFKVNLKTKKSQKMFSERDWSSSVWSMAMTPTHLYFSLIDDVIKVDRKTGRSTSINSQLKTFKLNSVYSLFANNSDVYIASDKGYISIEGTQNSPQEFKLVDTLPLLSSATFIKVIDNELYIGGTEGLYILGRKERYIPTEGISGTFIHDVVKDDDGKIWVSDGRLLMLEGEKFSAPSFMNPILTSESIRSITKIAIGRFNSILIASSQLGLISLPKTKVVTNLVSFKGSVLRENIQKTSTNETETVVRTENGLFTLNERNGELVNKFSEKKDTNFCTSREEKIFLQLKELSPSLLCKSSFAHSIIESKNAFYFYFDDGEEANYYYVVDNTIQDIIKAPKRVVYSVLLSGGELAAFDEFDDVHFQLSKFNWRTITAEEGHWFGLQCLIELEEQYLLCTSGAGLKEIDKKSGSVSTSAISGLESLRFIRGAMVTEENHLWIASNMGLFIKPHHSESASKVGIQFGLFDTDFEYKSFEQLNEKVLVKGDKYSYLLDEKKLIESLNTFSAMDVSTVLSYVQWSDGEGQHIVYFPESFDFKFDRSFKEVTFNFVVSDFYNKSRGIEFKLDDDAWVFHNKPAMNLTLSDMNTGTHTLKVSIPTDKEPSKELTIHFQIEPPIWTSYIGYTIYLVTLAVVLCLWRVGVLSKLYEKFKTTKAYNHLTRYEITDGQSKFEKMLRSKERFINEITHELRTPIQLINGSLENMSHTSNLASKELICVQDNMKRVEQLVNQMSQDVPKASAAADYYRSYSPDNIKFIALSLEPLAKQKRQSLEVRIKGKKEISLINDSLEKILANLIQNAIRFTPELGTIKVVATQDSKMLKIIVSDDGEGIEDHLQNKVFERFTKGSGENEGLGIGLAMVKTLVELNQGEIALESQKGVGTKVTVILPIDDIEYVNSHAEKLSPANAKSNKKSLLIVDDSREFRSYLFDMFSSKYRCLVARNGVQALDVMQHYLVDLVITDQMMHEMDGLSLTKAIRSNTSYANIPILMLTAETGAELEKSALEEKVDYFLAKPASNEEITLRVEHLLSVREAKEREEEESEEPAFKFGCLKIPEFDNEKDMAFYLNFIAVLEKNYHNESFNRDQAASQLLISPRSLNRRMSELFDYNFSEFLSRFRIEKSIPLLLEGNSILDTCLDVGFGTAAYFSTSFKKVMNLPPKKFVEQYNKTVA</sequence>
<feature type="domain" description="HTH araC/xylS-type" evidence="8">
    <location>
        <begin position="1176"/>
        <end position="1274"/>
    </location>
</feature>
<dbReference type="Gene3D" id="2.60.40.10">
    <property type="entry name" value="Immunoglobulins"/>
    <property type="match status" value="1"/>
</dbReference>
<evidence type="ECO:0000256" key="4">
    <source>
        <dbReference type="ARBA" id="ARBA00023015"/>
    </source>
</evidence>
<dbReference type="SUPFAM" id="SSF46689">
    <property type="entry name" value="Homeodomain-like"/>
    <property type="match status" value="1"/>
</dbReference>
<evidence type="ECO:0000313" key="11">
    <source>
        <dbReference type="EMBL" id="KHT55750.1"/>
    </source>
</evidence>
<dbReference type="InterPro" id="IPR004358">
    <property type="entry name" value="Sig_transdc_His_kin-like_C"/>
</dbReference>
<evidence type="ECO:0000259" key="10">
    <source>
        <dbReference type="PROSITE" id="PS50110"/>
    </source>
</evidence>
<feature type="domain" description="Response regulatory" evidence="10">
    <location>
        <begin position="1023"/>
        <end position="1138"/>
    </location>
</feature>
<dbReference type="Pfam" id="PF02518">
    <property type="entry name" value="HATPase_c"/>
    <property type="match status" value="1"/>
</dbReference>
<dbReference type="InterPro" id="IPR018062">
    <property type="entry name" value="HTH_AraC-typ_CS"/>
</dbReference>
<dbReference type="Gene3D" id="2.130.10.10">
    <property type="entry name" value="YVTN repeat-like/Quinoprotein amine dehydrogenase"/>
    <property type="match status" value="2"/>
</dbReference>
<dbReference type="CDD" id="cd00156">
    <property type="entry name" value="REC"/>
    <property type="match status" value="1"/>
</dbReference>
<evidence type="ECO:0000256" key="5">
    <source>
        <dbReference type="ARBA" id="ARBA00023125"/>
    </source>
</evidence>
<dbReference type="SUPFAM" id="SSF52172">
    <property type="entry name" value="CheY-like"/>
    <property type="match status" value="1"/>
</dbReference>
<dbReference type="CDD" id="cd00082">
    <property type="entry name" value="HisKA"/>
    <property type="match status" value="1"/>
</dbReference>
<dbReference type="SMART" id="SM00448">
    <property type="entry name" value="REC"/>
    <property type="match status" value="1"/>
</dbReference>
<dbReference type="CDD" id="cd00075">
    <property type="entry name" value="HATPase"/>
    <property type="match status" value="1"/>
</dbReference>
<feature type="domain" description="Histidine kinase" evidence="9">
    <location>
        <begin position="794"/>
        <end position="1001"/>
    </location>
</feature>
<dbReference type="OrthoDB" id="9772100at2"/>
<keyword evidence="4" id="KW-0805">Transcription regulation</keyword>
<evidence type="ECO:0000256" key="6">
    <source>
        <dbReference type="ARBA" id="ARBA00023163"/>
    </source>
</evidence>
<comment type="caution">
    <text evidence="11">The sequence shown here is derived from an EMBL/GenBank/DDBJ whole genome shotgun (WGS) entry which is preliminary data.</text>
</comment>
<organism evidence="11 12">
    <name type="scientific">Alteromonas marina</name>
    <dbReference type="NCBI Taxonomy" id="203795"/>
    <lineage>
        <taxon>Bacteria</taxon>
        <taxon>Pseudomonadati</taxon>
        <taxon>Pseudomonadota</taxon>
        <taxon>Gammaproteobacteria</taxon>
        <taxon>Alteromonadales</taxon>
        <taxon>Alteromonadaceae</taxon>
        <taxon>Alteromonas/Salinimonas group</taxon>
        <taxon>Alteromonas</taxon>
    </lineage>
</organism>
<dbReference type="Pfam" id="PF00072">
    <property type="entry name" value="Response_reg"/>
    <property type="match status" value="1"/>
</dbReference>
<dbReference type="InterPro" id="IPR015943">
    <property type="entry name" value="WD40/YVTN_repeat-like_dom_sf"/>
</dbReference>
<evidence type="ECO:0000256" key="7">
    <source>
        <dbReference type="PROSITE-ProRule" id="PRU00169"/>
    </source>
</evidence>
<dbReference type="Pfam" id="PF12833">
    <property type="entry name" value="HTH_18"/>
    <property type="match status" value="1"/>
</dbReference>
<dbReference type="Gene3D" id="1.10.287.130">
    <property type="match status" value="1"/>
</dbReference>
<dbReference type="EC" id="2.7.13.3" evidence="2"/>
<evidence type="ECO:0000256" key="1">
    <source>
        <dbReference type="ARBA" id="ARBA00000085"/>
    </source>
</evidence>
<dbReference type="Gene3D" id="3.40.50.2300">
    <property type="match status" value="1"/>
</dbReference>
<dbReference type="PROSITE" id="PS00041">
    <property type="entry name" value="HTH_ARAC_FAMILY_1"/>
    <property type="match status" value="1"/>
</dbReference>
<dbReference type="PROSITE" id="PS50109">
    <property type="entry name" value="HIS_KIN"/>
    <property type="match status" value="1"/>
</dbReference>
<accession>A0A0B3Y1B6</accession>
<dbReference type="InterPro" id="IPR009057">
    <property type="entry name" value="Homeodomain-like_sf"/>
</dbReference>
<dbReference type="InterPro" id="IPR001789">
    <property type="entry name" value="Sig_transdc_resp-reg_receiver"/>
</dbReference>
<proteinExistence type="predicted"/>
<dbReference type="InterPro" id="IPR003661">
    <property type="entry name" value="HisK_dim/P_dom"/>
</dbReference>